<organism evidence="1 2">
    <name type="scientific">Microthyrium microscopicum</name>
    <dbReference type="NCBI Taxonomy" id="703497"/>
    <lineage>
        <taxon>Eukaryota</taxon>
        <taxon>Fungi</taxon>
        <taxon>Dikarya</taxon>
        <taxon>Ascomycota</taxon>
        <taxon>Pezizomycotina</taxon>
        <taxon>Dothideomycetes</taxon>
        <taxon>Dothideomycetes incertae sedis</taxon>
        <taxon>Microthyriales</taxon>
        <taxon>Microthyriaceae</taxon>
        <taxon>Microthyrium</taxon>
    </lineage>
</organism>
<protein>
    <submittedName>
        <fullName evidence="1">Uncharacterized protein</fullName>
    </submittedName>
</protein>
<reference evidence="1" key="1">
    <citation type="journal article" date="2020" name="Stud. Mycol.">
        <title>101 Dothideomycetes genomes: a test case for predicting lifestyles and emergence of pathogens.</title>
        <authorList>
            <person name="Haridas S."/>
            <person name="Albert R."/>
            <person name="Binder M."/>
            <person name="Bloem J."/>
            <person name="Labutti K."/>
            <person name="Salamov A."/>
            <person name="Andreopoulos B."/>
            <person name="Baker S."/>
            <person name="Barry K."/>
            <person name="Bills G."/>
            <person name="Bluhm B."/>
            <person name="Cannon C."/>
            <person name="Castanera R."/>
            <person name="Culley D."/>
            <person name="Daum C."/>
            <person name="Ezra D."/>
            <person name="Gonzalez J."/>
            <person name="Henrissat B."/>
            <person name="Kuo A."/>
            <person name="Liang C."/>
            <person name="Lipzen A."/>
            <person name="Lutzoni F."/>
            <person name="Magnuson J."/>
            <person name="Mondo S."/>
            <person name="Nolan M."/>
            <person name="Ohm R."/>
            <person name="Pangilinan J."/>
            <person name="Park H.-J."/>
            <person name="Ramirez L."/>
            <person name="Alfaro M."/>
            <person name="Sun H."/>
            <person name="Tritt A."/>
            <person name="Yoshinaga Y."/>
            <person name="Zwiers L.-H."/>
            <person name="Turgeon B."/>
            <person name="Goodwin S."/>
            <person name="Spatafora J."/>
            <person name="Crous P."/>
            <person name="Grigoriev I."/>
        </authorList>
    </citation>
    <scope>NUCLEOTIDE SEQUENCE</scope>
    <source>
        <strain evidence="1">CBS 115976</strain>
    </source>
</reference>
<accession>A0A6A6U4Q5</accession>
<sequence length="297" mass="32709">MKPRQMLKLQTYRLTPSGPTRLLTWTGTTPTHTLEHHLPSSTPLPYTLHASLSSLSPTISITIPGPSRIRWLKSTDQSNTPTLKLDESRTDVSYSFVTRADALRFQEDIRDAHLLGAFDIAQISSTTTGSRGSSREAVNQDVKIWCTRDERAEVTLSYYADQRGEHVEWGVREFISVEGKGKRCVVLTLARAVREGGKTAFWKRKGRDEMVWESVGSGASSVRSTSTAGTVASVSSFGSVASSVGAGRARWMDKVQSLTVQFGPEAKKKGEEDDYVRFVRLLSILVQRDSEGGAEPA</sequence>
<keyword evidence="2" id="KW-1185">Reference proteome</keyword>
<dbReference type="AlphaFoldDB" id="A0A6A6U4Q5"/>
<proteinExistence type="predicted"/>
<evidence type="ECO:0000313" key="1">
    <source>
        <dbReference type="EMBL" id="KAF2666427.1"/>
    </source>
</evidence>
<evidence type="ECO:0000313" key="2">
    <source>
        <dbReference type="Proteomes" id="UP000799302"/>
    </source>
</evidence>
<dbReference type="Proteomes" id="UP000799302">
    <property type="component" value="Unassembled WGS sequence"/>
</dbReference>
<name>A0A6A6U4Q5_9PEZI</name>
<gene>
    <name evidence="1" type="ORF">BT63DRAFT_58472</name>
</gene>
<dbReference type="EMBL" id="MU004239">
    <property type="protein sequence ID" value="KAF2666427.1"/>
    <property type="molecule type" value="Genomic_DNA"/>
</dbReference>